<reference evidence="1 2" key="1">
    <citation type="submission" date="2021-06" db="EMBL/GenBank/DDBJ databases">
        <authorList>
            <person name="Sun Q."/>
            <person name="Li D."/>
        </authorList>
    </citation>
    <scope>NUCLEOTIDE SEQUENCE [LARGE SCALE GENOMIC DNA]</scope>
    <source>
        <strain evidence="1 2">MSJd-7</strain>
    </source>
</reference>
<evidence type="ECO:0000313" key="1">
    <source>
        <dbReference type="EMBL" id="MBU5490496.1"/>
    </source>
</evidence>
<proteinExistence type="predicted"/>
<gene>
    <name evidence="1" type="ORF">KQI75_07665</name>
</gene>
<dbReference type="EMBL" id="JAHLQI010000003">
    <property type="protein sequence ID" value="MBU5490496.1"/>
    <property type="molecule type" value="Genomic_DNA"/>
</dbReference>
<protein>
    <submittedName>
        <fullName evidence="1">Uncharacterized protein</fullName>
    </submittedName>
</protein>
<dbReference type="Proteomes" id="UP000783588">
    <property type="component" value="Unassembled WGS sequence"/>
</dbReference>
<comment type="caution">
    <text evidence="1">The sequence shown here is derived from an EMBL/GenBank/DDBJ whole genome shotgun (WGS) entry which is preliminary data.</text>
</comment>
<organism evidence="1 2">
    <name type="scientific">Butyricicoccus intestinisimiae</name>
    <dbReference type="NCBI Taxonomy" id="2841509"/>
    <lineage>
        <taxon>Bacteria</taxon>
        <taxon>Bacillati</taxon>
        <taxon>Bacillota</taxon>
        <taxon>Clostridia</taxon>
        <taxon>Eubacteriales</taxon>
        <taxon>Butyricicoccaceae</taxon>
        <taxon>Butyricicoccus</taxon>
    </lineage>
</organism>
<evidence type="ECO:0000313" key="2">
    <source>
        <dbReference type="Proteomes" id="UP000783588"/>
    </source>
</evidence>
<sequence length="156" mass="18179">MKIDIVPIKENYRGIGRSLLATDLLTKKSKKDFAKLLEMYDAYLMFLEQPESQNVLEKLMDFEKILRQYEILCEIIAYDTKLIDSAYGYSVTWLGIDIVHDCCESLLENISDRRVQQILNKNGLCRNTADISKLLPLLDTGDVMWKPCYVYRVLEK</sequence>
<accession>A0ABS6ETN5</accession>
<name>A0ABS6ETN5_9FIRM</name>
<keyword evidence="2" id="KW-1185">Reference proteome</keyword>
<dbReference type="RefSeq" id="WP_216470149.1">
    <property type="nucleotide sequence ID" value="NZ_JAHLQI010000003.1"/>
</dbReference>